<name>D2UY96_NAEGR</name>
<feature type="domain" description="Glycosyltransferase family 18 catalytic" evidence="1">
    <location>
        <begin position="290"/>
        <end position="382"/>
    </location>
</feature>
<dbReference type="RefSeq" id="XP_002683177.1">
    <property type="nucleotide sequence ID" value="XM_002683131.1"/>
</dbReference>
<dbReference type="UniPathway" id="UPA00378"/>
<reference evidence="2 3" key="1">
    <citation type="journal article" date="2010" name="Cell">
        <title>The genome of Naegleria gruberi illuminates early eukaryotic versatility.</title>
        <authorList>
            <person name="Fritz-Laylin L.K."/>
            <person name="Prochnik S.E."/>
            <person name="Ginger M.L."/>
            <person name="Dacks J.B."/>
            <person name="Carpenter M.L."/>
            <person name="Field M.C."/>
            <person name="Kuo A."/>
            <person name="Paredez A."/>
            <person name="Chapman J."/>
            <person name="Pham J."/>
            <person name="Shu S."/>
            <person name="Neupane R."/>
            <person name="Cipriano M."/>
            <person name="Mancuso J."/>
            <person name="Tu H."/>
            <person name="Salamov A."/>
            <person name="Lindquist E."/>
            <person name="Shapiro H."/>
            <person name="Lucas S."/>
            <person name="Grigoriev I.V."/>
            <person name="Cande W.Z."/>
            <person name="Fulton C."/>
            <person name="Rokhsar D.S."/>
            <person name="Dawson S.C."/>
        </authorList>
    </citation>
    <scope>NUCLEOTIDE SEQUENCE [LARGE SCALE GENOMIC DNA]</scope>
    <source>
        <strain evidence="2 3">NEG-M</strain>
    </source>
</reference>
<dbReference type="GeneID" id="8859081"/>
<gene>
    <name evidence="2" type="ORF">NAEGRDRAFT_77773</name>
</gene>
<evidence type="ECO:0000313" key="3">
    <source>
        <dbReference type="Proteomes" id="UP000006671"/>
    </source>
</evidence>
<sequence>MEKNSFFLLEKTMTSIANMKHRLFNPCISIFSTKGSAYDEDIDEILEKFPSSIRINVIHREGHGDHNFKNSDMGKSEKHIANEFFDMIKTFHDRVKITDDIPIILMDDNFVFCEHAFIHLLSIFNRINSLESDGLDWAGFRFSHGIVGTMVQRRDLAGLIQYMQREAEGTGSIDALLDRFFQKINPFGKVQFHKRIFYTYRYQLLKSSESMNTANPQCFESLTHTYHAFQNEKCSNSLFFPCNSTISTSQTNRINSNQLNNLRMKEEFEHDTLLMPSIPPSADYSLSELRRVRSTLTEPSESCQSACKKIGADCDARFFTFINRCEEIRQFYPDCKCTTEFSTMNAPFFLKSEGKELCVLGTNPSRFKCESQTTAGIRVCPCFRHTTTK</sequence>
<keyword evidence="3" id="KW-1185">Reference proteome</keyword>
<proteinExistence type="predicted"/>
<dbReference type="KEGG" id="ngr:NAEGRDRAFT_77773"/>
<organism evidence="3">
    <name type="scientific">Naegleria gruberi</name>
    <name type="common">Amoeba</name>
    <dbReference type="NCBI Taxonomy" id="5762"/>
    <lineage>
        <taxon>Eukaryota</taxon>
        <taxon>Discoba</taxon>
        <taxon>Heterolobosea</taxon>
        <taxon>Tetramitia</taxon>
        <taxon>Eutetramitia</taxon>
        <taxon>Vahlkampfiidae</taxon>
        <taxon>Naegleria</taxon>
    </lineage>
</organism>
<accession>D2UY96</accession>
<evidence type="ECO:0000313" key="2">
    <source>
        <dbReference type="EMBL" id="EFC50433.1"/>
    </source>
</evidence>
<dbReference type="GO" id="GO:0030144">
    <property type="term" value="F:alpha-1,6-mannosylglycoprotein 6-beta-N-acetylglucosaminyltransferase activity"/>
    <property type="evidence" value="ECO:0007669"/>
    <property type="project" value="InterPro"/>
</dbReference>
<dbReference type="InterPro" id="IPR026116">
    <property type="entry name" value="GT18_cat"/>
</dbReference>
<dbReference type="EMBL" id="GG738845">
    <property type="protein sequence ID" value="EFC50433.1"/>
    <property type="molecule type" value="Genomic_DNA"/>
</dbReference>
<dbReference type="Proteomes" id="UP000006671">
    <property type="component" value="Unassembled WGS sequence"/>
</dbReference>
<dbReference type="OrthoDB" id="2113294at2759"/>
<dbReference type="VEuPathDB" id="AmoebaDB:NAEGRDRAFT_77773"/>
<dbReference type="Pfam" id="PF15024">
    <property type="entry name" value="Glyco_transf_18"/>
    <property type="match status" value="1"/>
</dbReference>
<evidence type="ECO:0000259" key="1">
    <source>
        <dbReference type="Pfam" id="PF15024"/>
    </source>
</evidence>
<dbReference type="AlphaFoldDB" id="D2UY96"/>
<protein>
    <recommendedName>
        <fullName evidence="1">Glycosyltransferase family 18 catalytic domain-containing protein</fullName>
    </recommendedName>
</protein>
<dbReference type="InParanoid" id="D2UY96"/>